<name>A0ABY5L416_9SPHN</name>
<dbReference type="Pfam" id="PF14384">
    <property type="entry name" value="BrnA_antitoxin"/>
    <property type="match status" value="1"/>
</dbReference>
<gene>
    <name evidence="1" type="ORF">NMP03_10890</name>
</gene>
<dbReference type="InterPro" id="IPR025528">
    <property type="entry name" value="BrnA_antitoxin"/>
</dbReference>
<sequence length="91" mass="9651">MSDWTDPDDAPELTAAMAEVAEIAIGGKVIRPATGYLGPRGVAKGRPPLRGAAKRQVTLRVDPDVIEKFREGGPGWQARMNEALRKAAGLG</sequence>
<organism evidence="1 2">
    <name type="scientific">Sphingomonas qomolangmaensis</name>
    <dbReference type="NCBI Taxonomy" id="2918765"/>
    <lineage>
        <taxon>Bacteria</taxon>
        <taxon>Pseudomonadati</taxon>
        <taxon>Pseudomonadota</taxon>
        <taxon>Alphaproteobacteria</taxon>
        <taxon>Sphingomonadales</taxon>
        <taxon>Sphingomonadaceae</taxon>
        <taxon>Sphingomonas</taxon>
    </lineage>
</organism>
<proteinExistence type="predicted"/>
<evidence type="ECO:0000313" key="2">
    <source>
        <dbReference type="Proteomes" id="UP001058533"/>
    </source>
</evidence>
<dbReference type="RefSeq" id="WP_256505418.1">
    <property type="nucleotide sequence ID" value="NZ_CP101740.1"/>
</dbReference>
<keyword evidence="2" id="KW-1185">Reference proteome</keyword>
<dbReference type="Proteomes" id="UP001058533">
    <property type="component" value="Chromosome"/>
</dbReference>
<protein>
    <submittedName>
        <fullName evidence="1">BrnA antitoxin family protein</fullName>
    </submittedName>
</protein>
<reference evidence="1" key="1">
    <citation type="submission" date="2022-07" db="EMBL/GenBank/DDBJ databases">
        <title>Sphingomonas sp. nov., a novel bacterium isolated from the north slope of the Mount Everest.</title>
        <authorList>
            <person name="Cui X."/>
            <person name="Liu Y."/>
        </authorList>
    </citation>
    <scope>NUCLEOTIDE SEQUENCE</scope>
    <source>
        <strain evidence="1">S5-59</strain>
    </source>
</reference>
<evidence type="ECO:0000313" key="1">
    <source>
        <dbReference type="EMBL" id="UUL81703.1"/>
    </source>
</evidence>
<accession>A0ABY5L416</accession>
<dbReference type="EMBL" id="CP101740">
    <property type="protein sequence ID" value="UUL81703.1"/>
    <property type="molecule type" value="Genomic_DNA"/>
</dbReference>